<comment type="caution">
    <text evidence="12">The sequence shown here is derived from an EMBL/GenBank/DDBJ whole genome shotgun (WGS) entry which is preliminary data.</text>
</comment>
<evidence type="ECO:0000256" key="3">
    <source>
        <dbReference type="ARBA" id="ARBA00005220"/>
    </source>
</evidence>
<evidence type="ECO:0000256" key="7">
    <source>
        <dbReference type="ARBA" id="ARBA00022837"/>
    </source>
</evidence>
<feature type="signal peptide" evidence="10">
    <location>
        <begin position="1"/>
        <end position="22"/>
    </location>
</feature>
<dbReference type="InterPro" id="IPR012334">
    <property type="entry name" value="Pectin_lyas_fold"/>
</dbReference>
<evidence type="ECO:0000256" key="5">
    <source>
        <dbReference type="ARBA" id="ARBA00022723"/>
    </source>
</evidence>
<dbReference type="SMART" id="SM00656">
    <property type="entry name" value="Amb_all"/>
    <property type="match status" value="1"/>
</dbReference>
<dbReference type="EC" id="4.2.2.2" evidence="4"/>
<feature type="chain" id="PRO_5027573998" description="pectate lyase" evidence="10">
    <location>
        <begin position="23"/>
        <end position="334"/>
    </location>
</feature>
<dbReference type="EMBL" id="DTIN01000008">
    <property type="protein sequence ID" value="HFX12658.1"/>
    <property type="molecule type" value="Genomic_DNA"/>
</dbReference>
<evidence type="ECO:0000259" key="11">
    <source>
        <dbReference type="SMART" id="SM00656"/>
    </source>
</evidence>
<feature type="domain" description="Pectate lyase" evidence="11">
    <location>
        <begin position="46"/>
        <end position="268"/>
    </location>
</feature>
<keyword evidence="6 10" id="KW-0732">Signal</keyword>
<dbReference type="InterPro" id="IPR002022">
    <property type="entry name" value="Pec_lyase"/>
</dbReference>
<keyword evidence="5" id="KW-0479">Metal-binding</keyword>
<protein>
    <recommendedName>
        <fullName evidence="4">pectate lyase</fullName>
        <ecNumber evidence="4">4.2.2.2</ecNumber>
    </recommendedName>
</protein>
<keyword evidence="9" id="KW-0964">Secreted</keyword>
<dbReference type="SUPFAM" id="SSF51126">
    <property type="entry name" value="Pectin lyase-like"/>
    <property type="match status" value="1"/>
</dbReference>
<evidence type="ECO:0000256" key="1">
    <source>
        <dbReference type="ARBA" id="ARBA00000695"/>
    </source>
</evidence>
<comment type="subcellular location">
    <subcellularLocation>
        <location evidence="9">Secreted</location>
    </subcellularLocation>
</comment>
<comment type="cofactor">
    <cofactor evidence="2">
        <name>Ca(2+)</name>
        <dbReference type="ChEBI" id="CHEBI:29108"/>
    </cofactor>
</comment>
<evidence type="ECO:0000256" key="4">
    <source>
        <dbReference type="ARBA" id="ARBA00012272"/>
    </source>
</evidence>
<evidence type="ECO:0000313" key="12">
    <source>
        <dbReference type="EMBL" id="HFX12658.1"/>
    </source>
</evidence>
<gene>
    <name evidence="12" type="ORF">ENW00_00625</name>
</gene>
<evidence type="ECO:0000256" key="2">
    <source>
        <dbReference type="ARBA" id="ARBA00001913"/>
    </source>
</evidence>
<keyword evidence="9" id="KW-0119">Carbohydrate metabolism</keyword>
<dbReference type="InterPro" id="IPR045032">
    <property type="entry name" value="PEL"/>
</dbReference>
<sequence length="334" mass="37474">MKKLFILLLIIALLMSFGFSQENIDETILTLDDKPVGFGAGTTGGQGGKVVTVDNINDFKKYAQDKDPYIILVKGIIDTSKEQGQITIESNKTIIGITEDAGIVGWGLYLKGVSNVIIRNLTIKNTFENPKNDAITVENSKNVWIDHCTLTSDMIVVPEREKEKDRVDALLDIIKGSQGVTVSWNIFENSWKCTQVGSSDSSTVDVDARVTYHHNIFRNTNSRNPSVRFGAVHIFNNYYKNILLYGIASRMGAKVIVENNYFENVKIPMTTQFESPQDGYIKESNNFYWECGENNITQELEDFNIPYEYELDEADVIPYLLEKGAGAGKKVLLP</sequence>
<accession>A0A7C3RH22</accession>
<dbReference type="AlphaFoldDB" id="A0A7C3RH22"/>
<dbReference type="PANTHER" id="PTHR31683:SF18">
    <property type="entry name" value="PECTATE LYASE 21-RELATED"/>
    <property type="match status" value="1"/>
</dbReference>
<evidence type="ECO:0000256" key="10">
    <source>
        <dbReference type="SAM" id="SignalP"/>
    </source>
</evidence>
<comment type="catalytic activity">
    <reaction evidence="1">
        <text>Eliminative cleavage of (1-&gt;4)-alpha-D-galacturonan to give oligosaccharides with 4-deoxy-alpha-D-galact-4-enuronosyl groups at their non-reducing ends.</text>
        <dbReference type="EC" id="4.2.2.2"/>
    </reaction>
</comment>
<dbReference type="PANTHER" id="PTHR31683">
    <property type="entry name" value="PECTATE LYASE 18-RELATED"/>
    <property type="match status" value="1"/>
</dbReference>
<dbReference type="GO" id="GO:0005576">
    <property type="term" value="C:extracellular region"/>
    <property type="evidence" value="ECO:0007669"/>
    <property type="project" value="UniProtKB-SubCell"/>
</dbReference>
<keyword evidence="8 9" id="KW-0456">Lyase</keyword>
<dbReference type="UniPathway" id="UPA00545">
    <property type="reaction ID" value="UER00824"/>
</dbReference>
<dbReference type="InterPro" id="IPR011050">
    <property type="entry name" value="Pectin_lyase_fold/virulence"/>
</dbReference>
<dbReference type="PRINTS" id="PR00807">
    <property type="entry name" value="AMBALLERGEN"/>
</dbReference>
<comment type="similarity">
    <text evidence="9">Belongs to the polysaccharide lyase 1 family.</text>
</comment>
<evidence type="ECO:0000256" key="9">
    <source>
        <dbReference type="RuleBase" id="RU361173"/>
    </source>
</evidence>
<keyword evidence="9" id="KW-0624">Polysaccharide degradation</keyword>
<dbReference type="GO" id="GO:0046872">
    <property type="term" value="F:metal ion binding"/>
    <property type="evidence" value="ECO:0007669"/>
    <property type="project" value="UniProtKB-KW"/>
</dbReference>
<proteinExistence type="inferred from homology"/>
<dbReference type="Gene3D" id="2.160.20.10">
    <property type="entry name" value="Single-stranded right-handed beta-helix, Pectin lyase-like"/>
    <property type="match status" value="1"/>
</dbReference>
<reference evidence="12" key="1">
    <citation type="journal article" date="2020" name="mSystems">
        <title>Genome- and Community-Level Interaction Insights into Carbon Utilization and Element Cycling Functions of Hydrothermarchaeota in Hydrothermal Sediment.</title>
        <authorList>
            <person name="Zhou Z."/>
            <person name="Liu Y."/>
            <person name="Xu W."/>
            <person name="Pan J."/>
            <person name="Luo Z.H."/>
            <person name="Li M."/>
        </authorList>
    </citation>
    <scope>NUCLEOTIDE SEQUENCE [LARGE SCALE GENOMIC DNA]</scope>
    <source>
        <strain evidence="12">SpSt-81</strain>
    </source>
</reference>
<dbReference type="Pfam" id="PF00544">
    <property type="entry name" value="Pectate_lyase_4"/>
    <property type="match status" value="1"/>
</dbReference>
<evidence type="ECO:0000256" key="8">
    <source>
        <dbReference type="ARBA" id="ARBA00023239"/>
    </source>
</evidence>
<comment type="pathway">
    <text evidence="3">Glycan metabolism; pectin degradation; 2-dehydro-3-deoxy-D-gluconate from pectin: step 2/5.</text>
</comment>
<keyword evidence="7" id="KW-0106">Calcium</keyword>
<dbReference type="GO" id="GO:0030570">
    <property type="term" value="F:pectate lyase activity"/>
    <property type="evidence" value="ECO:0007669"/>
    <property type="project" value="UniProtKB-EC"/>
</dbReference>
<organism evidence="12">
    <name type="scientific">Dictyoglomus thermophilum</name>
    <dbReference type="NCBI Taxonomy" id="14"/>
    <lineage>
        <taxon>Bacteria</taxon>
        <taxon>Pseudomonadati</taxon>
        <taxon>Dictyoglomota</taxon>
        <taxon>Dictyoglomia</taxon>
        <taxon>Dictyoglomales</taxon>
        <taxon>Dictyoglomaceae</taxon>
        <taxon>Dictyoglomus</taxon>
    </lineage>
</organism>
<name>A0A7C3RH22_DICTH</name>
<dbReference type="GO" id="GO:0045490">
    <property type="term" value="P:pectin catabolic process"/>
    <property type="evidence" value="ECO:0007669"/>
    <property type="project" value="UniProtKB-UniPathway"/>
</dbReference>
<evidence type="ECO:0000256" key="6">
    <source>
        <dbReference type="ARBA" id="ARBA00022729"/>
    </source>
</evidence>
<dbReference type="InterPro" id="IPR018082">
    <property type="entry name" value="AmbAllergen"/>
</dbReference>